<accession>A0A371EZJ8</accession>
<dbReference type="OrthoDB" id="544685at2759"/>
<sequence length="246" mass="27766">MEEERGVTKNEIVVRISDTEEAMYVKKEQRRDSTSFPIDETSSLSPKEFRDSQAELTEIENLRNKGQISRRFMGRSEFSKPKSRMVEPPIPKDANFVGKKSQMTSPISSARNSPNTSVAVPSPRDAPEATIVTPRTPLLSTHAEQDDDEELCNTANIEVSKRSGKKWRVLCFVEWFAFVCNVGVQESIFHQYILRTLSGPPLMEMAEKLGNTSSSGRLSFKAMINENEGKKEQVIDVDKLKFIKSS</sequence>
<dbReference type="GO" id="GO:0006820">
    <property type="term" value="P:monoatomic anion transport"/>
    <property type="evidence" value="ECO:0007669"/>
    <property type="project" value="TreeGrafter"/>
</dbReference>
<organism evidence="4 5">
    <name type="scientific">Mucuna pruriens</name>
    <name type="common">Velvet bean</name>
    <name type="synonym">Dolichos pruriens</name>
    <dbReference type="NCBI Taxonomy" id="157652"/>
    <lineage>
        <taxon>Eukaryota</taxon>
        <taxon>Viridiplantae</taxon>
        <taxon>Streptophyta</taxon>
        <taxon>Embryophyta</taxon>
        <taxon>Tracheophyta</taxon>
        <taxon>Spermatophyta</taxon>
        <taxon>Magnoliopsida</taxon>
        <taxon>eudicotyledons</taxon>
        <taxon>Gunneridae</taxon>
        <taxon>Pentapetalae</taxon>
        <taxon>rosids</taxon>
        <taxon>fabids</taxon>
        <taxon>Fabales</taxon>
        <taxon>Fabaceae</taxon>
        <taxon>Papilionoideae</taxon>
        <taxon>50 kb inversion clade</taxon>
        <taxon>NPAAA clade</taxon>
        <taxon>indigoferoid/millettioid clade</taxon>
        <taxon>Phaseoleae</taxon>
        <taxon>Mucuna</taxon>
    </lineage>
</organism>
<name>A0A371EZJ8_MUCPR</name>
<dbReference type="GO" id="GO:0008381">
    <property type="term" value="F:mechanosensitive monoatomic ion channel activity"/>
    <property type="evidence" value="ECO:0007669"/>
    <property type="project" value="TreeGrafter"/>
</dbReference>
<evidence type="ECO:0000256" key="1">
    <source>
        <dbReference type="ARBA" id="ARBA00004141"/>
    </source>
</evidence>
<evidence type="ECO:0000256" key="3">
    <source>
        <dbReference type="SAM" id="MobiDB-lite"/>
    </source>
</evidence>
<feature type="compositionally biased region" description="Polar residues" evidence="3">
    <location>
        <begin position="104"/>
        <end position="119"/>
    </location>
</feature>
<gene>
    <name evidence="4" type="primary">MSL10</name>
    <name evidence="4" type="ORF">CR513_49169</name>
</gene>
<evidence type="ECO:0000313" key="4">
    <source>
        <dbReference type="EMBL" id="RDX71476.1"/>
    </source>
</evidence>
<reference evidence="4" key="1">
    <citation type="submission" date="2018-05" db="EMBL/GenBank/DDBJ databases">
        <title>Draft genome of Mucuna pruriens seed.</title>
        <authorList>
            <person name="Nnadi N.E."/>
            <person name="Vos R."/>
            <person name="Hasami M.H."/>
            <person name="Devisetty U.K."/>
            <person name="Aguiy J.C."/>
        </authorList>
    </citation>
    <scope>NUCLEOTIDE SEQUENCE [LARGE SCALE GENOMIC DNA]</scope>
    <source>
        <strain evidence="4">JCA_2017</strain>
    </source>
</reference>
<dbReference type="PANTHER" id="PTHR31618:SF7">
    <property type="entry name" value="MECHANOSENSITIVE ION CHANNEL PROTEIN"/>
    <property type="match status" value="1"/>
</dbReference>
<dbReference type="EMBL" id="QJKJ01011315">
    <property type="protein sequence ID" value="RDX71476.1"/>
    <property type="molecule type" value="Genomic_DNA"/>
</dbReference>
<evidence type="ECO:0000313" key="5">
    <source>
        <dbReference type="Proteomes" id="UP000257109"/>
    </source>
</evidence>
<protein>
    <submittedName>
        <fullName evidence="4">Mechanosensitive ion channel protein 10</fullName>
    </submittedName>
</protein>
<dbReference type="GO" id="GO:0005886">
    <property type="term" value="C:plasma membrane"/>
    <property type="evidence" value="ECO:0007669"/>
    <property type="project" value="TreeGrafter"/>
</dbReference>
<comment type="caution">
    <text evidence="4">The sequence shown here is derived from an EMBL/GenBank/DDBJ whole genome shotgun (WGS) entry which is preliminary data.</text>
</comment>
<comment type="subcellular location">
    <subcellularLocation>
        <location evidence="1">Membrane</location>
        <topology evidence="1">Multi-pass membrane protein</topology>
    </subcellularLocation>
</comment>
<dbReference type="InterPro" id="IPR016688">
    <property type="entry name" value="MscS-like_plants/fungi"/>
</dbReference>
<dbReference type="STRING" id="157652.A0A371EZJ8"/>
<dbReference type="AlphaFoldDB" id="A0A371EZJ8"/>
<dbReference type="Proteomes" id="UP000257109">
    <property type="component" value="Unassembled WGS sequence"/>
</dbReference>
<dbReference type="GO" id="GO:0050982">
    <property type="term" value="P:detection of mechanical stimulus"/>
    <property type="evidence" value="ECO:0007669"/>
    <property type="project" value="TreeGrafter"/>
</dbReference>
<feature type="region of interest" description="Disordered" evidence="3">
    <location>
        <begin position="78"/>
        <end position="97"/>
    </location>
</feature>
<dbReference type="PANTHER" id="PTHR31618">
    <property type="entry name" value="MECHANOSENSITIVE ION CHANNEL PROTEIN 5"/>
    <property type="match status" value="1"/>
</dbReference>
<evidence type="ECO:0000256" key="2">
    <source>
        <dbReference type="ARBA" id="ARBA00008017"/>
    </source>
</evidence>
<keyword evidence="5" id="KW-1185">Reference proteome</keyword>
<comment type="similarity">
    <text evidence="2">Belongs to the MscS (TC 1.A.23) family.</text>
</comment>
<proteinExistence type="inferred from homology"/>
<feature type="region of interest" description="Disordered" evidence="3">
    <location>
        <begin position="104"/>
        <end position="129"/>
    </location>
</feature>
<feature type="non-terminal residue" evidence="4">
    <location>
        <position position="1"/>
    </location>
</feature>
<feature type="compositionally biased region" description="Polar residues" evidence="3">
    <location>
        <begin position="34"/>
        <end position="45"/>
    </location>
</feature>
<feature type="region of interest" description="Disordered" evidence="3">
    <location>
        <begin position="26"/>
        <end position="53"/>
    </location>
</feature>